<dbReference type="PANTHER" id="PTHR42887:SF2">
    <property type="entry name" value="OS12G0638800 PROTEIN"/>
    <property type="match status" value="1"/>
</dbReference>
<evidence type="ECO:0000259" key="4">
    <source>
        <dbReference type="Pfam" id="PF03486"/>
    </source>
</evidence>
<dbReference type="InterPro" id="IPR023166">
    <property type="entry name" value="BaiN-like_dom_sf"/>
</dbReference>
<dbReference type="NCBIfam" id="TIGR00275">
    <property type="entry name" value="aminoacetone oxidase family FAD-binding enzyme"/>
    <property type="match status" value="1"/>
</dbReference>
<evidence type="ECO:0000313" key="7">
    <source>
        <dbReference type="Proteomes" id="UP001208567"/>
    </source>
</evidence>
<dbReference type="InterPro" id="IPR055178">
    <property type="entry name" value="RsdA/BaiN/AoA(So)-like_dom"/>
</dbReference>
<organism evidence="6 7">
    <name type="scientific">Clostridium omnivorum</name>
    <dbReference type="NCBI Taxonomy" id="1604902"/>
    <lineage>
        <taxon>Bacteria</taxon>
        <taxon>Bacillati</taxon>
        <taxon>Bacillota</taxon>
        <taxon>Clostridia</taxon>
        <taxon>Eubacteriales</taxon>
        <taxon>Clostridiaceae</taxon>
        <taxon>Clostridium</taxon>
    </lineage>
</organism>
<evidence type="ECO:0000259" key="5">
    <source>
        <dbReference type="Pfam" id="PF22780"/>
    </source>
</evidence>
<dbReference type="InterPro" id="IPR004792">
    <property type="entry name" value="BaiN-like"/>
</dbReference>
<dbReference type="InterPro" id="IPR036188">
    <property type="entry name" value="FAD/NAD-bd_sf"/>
</dbReference>
<keyword evidence="7" id="KW-1185">Reference proteome</keyword>
<evidence type="ECO:0000256" key="2">
    <source>
        <dbReference type="ARBA" id="ARBA00022630"/>
    </source>
</evidence>
<feature type="domain" description="RsdA/BaiN/AoA(So)-like insert" evidence="5">
    <location>
        <begin position="190"/>
        <end position="352"/>
    </location>
</feature>
<dbReference type="PANTHER" id="PTHR42887">
    <property type="entry name" value="OS12G0638800 PROTEIN"/>
    <property type="match status" value="1"/>
</dbReference>
<sequence>MKHDLIIVGGGAAGIMSAICAKDHGADVAIIEGSDRVGKKILTTGNGRCNITNKFIEPDRYHSSNPEFFAAALNNFSAEATVNFFSSLGLPLVTLEEGKMYPMSLQASSVLDIMRFALEERNIPVYLNSKVKEIIPSKKGFKIFSSNDTEYLCNKLLLCCGGKSAANTGSDGTGFSIAKKLGHNIINPIPALVQLKLDYKSLKALAGVKFNGIAEVLVNGEVKRKEFGEILFTDYGISGPPILQLSRTASYAISKKQQVTIRVNMIYNMNSSDLEAFFEAHFALFGHRSVYDSLIGIINKKMIPIILKEAGITDIHKPCYNLLWKEKLTLYRLLQAWEFKVTDTNSFSNAQVTAGGIDTKDVDSLTLESKLIPNLYFAGEILDVDGDCGGFNLQWAWASAFAASTNACT</sequence>
<dbReference type="InterPro" id="IPR057661">
    <property type="entry name" value="RsdA/BaiN/AoA(So)_Rossmann"/>
</dbReference>
<dbReference type="EMBL" id="BRXR01000001">
    <property type="protein sequence ID" value="GLC30350.1"/>
    <property type="molecule type" value="Genomic_DNA"/>
</dbReference>
<dbReference type="Pfam" id="PF22780">
    <property type="entry name" value="HI0933_like_1st"/>
    <property type="match status" value="1"/>
</dbReference>
<proteinExistence type="predicted"/>
<gene>
    <name evidence="6" type="ORF">bsdE14_17600</name>
</gene>
<accession>A0ABQ5N5E1</accession>
<protein>
    <submittedName>
        <fullName evidence="6">Flavoprotein</fullName>
    </submittedName>
</protein>
<dbReference type="Proteomes" id="UP001208567">
    <property type="component" value="Unassembled WGS sequence"/>
</dbReference>
<dbReference type="SUPFAM" id="SSF160996">
    <property type="entry name" value="HI0933 insert domain-like"/>
    <property type="match status" value="1"/>
</dbReference>
<evidence type="ECO:0000256" key="3">
    <source>
        <dbReference type="ARBA" id="ARBA00022827"/>
    </source>
</evidence>
<dbReference type="Gene3D" id="2.40.30.10">
    <property type="entry name" value="Translation factors"/>
    <property type="match status" value="1"/>
</dbReference>
<evidence type="ECO:0000256" key="1">
    <source>
        <dbReference type="ARBA" id="ARBA00001974"/>
    </source>
</evidence>
<keyword evidence="2" id="KW-0285">Flavoprotein</keyword>
<comment type="cofactor">
    <cofactor evidence="1">
        <name>FAD</name>
        <dbReference type="ChEBI" id="CHEBI:57692"/>
    </cofactor>
</comment>
<comment type="caution">
    <text evidence="6">The sequence shown here is derived from an EMBL/GenBank/DDBJ whole genome shotgun (WGS) entry which is preliminary data.</text>
</comment>
<dbReference type="Pfam" id="PF03486">
    <property type="entry name" value="HI0933_like"/>
    <property type="match status" value="1"/>
</dbReference>
<name>A0ABQ5N5E1_9CLOT</name>
<reference evidence="6 7" key="1">
    <citation type="journal article" date="2024" name="Int. J. Syst. Evol. Microbiol.">
        <title>Clostridium omnivorum sp. nov., isolated from anoxic soil under the treatment of reductive soil disinfestation.</title>
        <authorList>
            <person name="Ueki A."/>
            <person name="Tonouchi A."/>
            <person name="Kaku N."/>
            <person name="Honma S."/>
            <person name="Ueki K."/>
        </authorList>
    </citation>
    <scope>NUCLEOTIDE SEQUENCE [LARGE SCALE GENOMIC DNA]</scope>
    <source>
        <strain evidence="6 7">E14</strain>
    </source>
</reference>
<keyword evidence="3" id="KW-0274">FAD</keyword>
<dbReference type="SUPFAM" id="SSF51905">
    <property type="entry name" value="FAD/NAD(P)-binding domain"/>
    <property type="match status" value="1"/>
</dbReference>
<dbReference type="RefSeq" id="WP_264849611.1">
    <property type="nucleotide sequence ID" value="NZ_BRXR01000001.1"/>
</dbReference>
<evidence type="ECO:0000313" key="6">
    <source>
        <dbReference type="EMBL" id="GLC30350.1"/>
    </source>
</evidence>
<feature type="domain" description="RsdA/BaiN/AoA(So)-like Rossmann fold-like" evidence="4">
    <location>
        <begin position="4"/>
        <end position="405"/>
    </location>
</feature>
<dbReference type="Gene3D" id="3.50.50.60">
    <property type="entry name" value="FAD/NAD(P)-binding domain"/>
    <property type="match status" value="1"/>
</dbReference>
<dbReference type="Gene3D" id="1.10.8.260">
    <property type="entry name" value="HI0933 insert domain-like"/>
    <property type="match status" value="1"/>
</dbReference>
<dbReference type="PRINTS" id="PR00411">
    <property type="entry name" value="PNDRDTASEI"/>
</dbReference>